<evidence type="ECO:0000256" key="1">
    <source>
        <dbReference type="SAM" id="SignalP"/>
    </source>
</evidence>
<dbReference type="AlphaFoldDB" id="A0A2G1XEA9"/>
<dbReference type="Proteomes" id="UP000222531">
    <property type="component" value="Unassembled WGS sequence"/>
</dbReference>
<dbReference type="Gene3D" id="2.40.10.10">
    <property type="entry name" value="Trypsin-like serine proteases"/>
    <property type="match status" value="2"/>
</dbReference>
<feature type="signal peptide" evidence="1">
    <location>
        <begin position="1"/>
        <end position="27"/>
    </location>
</feature>
<comment type="caution">
    <text evidence="2">The sequence shown here is derived from an EMBL/GenBank/DDBJ whole genome shotgun (WGS) entry which is preliminary data.</text>
</comment>
<name>A0A2G1XEA9_STRCJ</name>
<evidence type="ECO:0000313" key="2">
    <source>
        <dbReference type="EMBL" id="PHQ49574.1"/>
    </source>
</evidence>
<dbReference type="Pfam" id="PF13365">
    <property type="entry name" value="Trypsin_2"/>
    <property type="match status" value="1"/>
</dbReference>
<reference evidence="2 3" key="1">
    <citation type="journal article" date="2017" name="Biochemistry">
        <title>Identification of the Biosynthetic Pathway for the Antibiotic Bicyclomycin.</title>
        <authorList>
            <person name="Patteson J."/>
            <person name="Cai W."/>
            <person name="Johnson R.A."/>
            <person name="Santa Maria K."/>
            <person name="Li B."/>
        </authorList>
    </citation>
    <scope>NUCLEOTIDE SEQUENCE [LARGE SCALE GENOMIC DNA]</scope>
    <source>
        <strain evidence="2 3">ATCC 21532</strain>
    </source>
</reference>
<dbReference type="InterPro" id="IPR009003">
    <property type="entry name" value="Peptidase_S1_PA"/>
</dbReference>
<protein>
    <submittedName>
        <fullName evidence="2">Peptidase S1</fullName>
    </submittedName>
</protein>
<gene>
    <name evidence="2" type="ORF">BLA24_26480</name>
</gene>
<dbReference type="RefSeq" id="WP_107489260.1">
    <property type="nucleotide sequence ID" value="NZ_JBIRXA010000003.1"/>
</dbReference>
<accession>A0A2G1XEA9</accession>
<keyword evidence="3" id="KW-1185">Reference proteome</keyword>
<sequence>MLRALRTLGLAVLAAGLTLTATPAATAAPAAATAPARELTPVGGGTGIIFRMTPTPEERQGFYVCTLTAVGRDNAGNLVGLTNAHCFIDEKGNKLVGEKVYRDTSPAGTAAAPADLNASRPDLETGPIGTVTSVSTPNNLLNAGPKGLDFAVIKLDESRVAPTATVGGVTISSIGAPPANGTRMCKQGHRTGLTCGIKLGTHDIWFTHLIWTNGGDSGSPVVSGQTLVGNAWGAQHSSAILDIIAEMNANGGVGAGFHLAT</sequence>
<dbReference type="InterPro" id="IPR043504">
    <property type="entry name" value="Peptidase_S1_PA_chymotrypsin"/>
</dbReference>
<dbReference type="EMBL" id="NHZO01000154">
    <property type="protein sequence ID" value="PHQ49574.1"/>
    <property type="molecule type" value="Genomic_DNA"/>
</dbReference>
<dbReference type="OrthoDB" id="4536940at2"/>
<feature type="chain" id="PRO_5013961776" evidence="1">
    <location>
        <begin position="28"/>
        <end position="261"/>
    </location>
</feature>
<keyword evidence="1" id="KW-0732">Signal</keyword>
<evidence type="ECO:0000313" key="3">
    <source>
        <dbReference type="Proteomes" id="UP000222531"/>
    </source>
</evidence>
<proteinExistence type="predicted"/>
<organism evidence="2 3">
    <name type="scientific">Streptomyces cinnamoneus</name>
    <name type="common">Streptoverticillium cinnamoneum</name>
    <dbReference type="NCBI Taxonomy" id="53446"/>
    <lineage>
        <taxon>Bacteria</taxon>
        <taxon>Bacillati</taxon>
        <taxon>Actinomycetota</taxon>
        <taxon>Actinomycetes</taxon>
        <taxon>Kitasatosporales</taxon>
        <taxon>Streptomycetaceae</taxon>
        <taxon>Streptomyces</taxon>
        <taxon>Streptomyces cinnamoneus group</taxon>
    </lineage>
</organism>
<dbReference type="SUPFAM" id="SSF50494">
    <property type="entry name" value="Trypsin-like serine proteases"/>
    <property type="match status" value="1"/>
</dbReference>